<comment type="subunit">
    <text evidence="2">Monomer.</text>
</comment>
<dbReference type="Gene3D" id="3.40.630.10">
    <property type="entry name" value="Zn peptidases"/>
    <property type="match status" value="1"/>
</dbReference>
<reference evidence="16" key="1">
    <citation type="submission" date="2021-06" db="EMBL/GenBank/DDBJ databases">
        <title>Comparative genomics, transcriptomics and evolutionary studies reveal genomic signatures of adaptation to plant cell wall in hemibiotrophic fungi.</title>
        <authorList>
            <consortium name="DOE Joint Genome Institute"/>
            <person name="Baroncelli R."/>
            <person name="Diaz J.F."/>
            <person name="Benocci T."/>
            <person name="Peng M."/>
            <person name="Battaglia E."/>
            <person name="Haridas S."/>
            <person name="Andreopoulos W."/>
            <person name="Labutti K."/>
            <person name="Pangilinan J."/>
            <person name="Floch G.L."/>
            <person name="Makela M.R."/>
            <person name="Henrissat B."/>
            <person name="Grigoriev I.V."/>
            <person name="Crouch J.A."/>
            <person name="De Vries R.P."/>
            <person name="Sukno S.A."/>
            <person name="Thon M.R."/>
        </authorList>
    </citation>
    <scope>NUCLEOTIDE SEQUENCE</scope>
    <source>
        <strain evidence="16">CBS 193.32</strain>
    </source>
</reference>
<evidence type="ECO:0000256" key="7">
    <source>
        <dbReference type="ARBA" id="ARBA00022801"/>
    </source>
</evidence>
<evidence type="ECO:0000256" key="2">
    <source>
        <dbReference type="ARBA" id="ARBA00011245"/>
    </source>
</evidence>
<name>A0AAJ0ESH9_9PEZI</name>
<organism evidence="16 17">
    <name type="scientific">Colletotrichum godetiae</name>
    <dbReference type="NCBI Taxonomy" id="1209918"/>
    <lineage>
        <taxon>Eukaryota</taxon>
        <taxon>Fungi</taxon>
        <taxon>Dikarya</taxon>
        <taxon>Ascomycota</taxon>
        <taxon>Pezizomycotina</taxon>
        <taxon>Sordariomycetes</taxon>
        <taxon>Hypocreomycetidae</taxon>
        <taxon>Glomerellales</taxon>
        <taxon>Glomerellaceae</taxon>
        <taxon>Colletotrichum</taxon>
        <taxon>Colletotrichum acutatum species complex</taxon>
    </lineage>
</organism>
<keyword evidence="3" id="KW-0031">Aminopeptidase</keyword>
<dbReference type="GO" id="GO:0004177">
    <property type="term" value="F:aminopeptidase activity"/>
    <property type="evidence" value="ECO:0007669"/>
    <property type="project" value="UniProtKB-KW"/>
</dbReference>
<comment type="function">
    <text evidence="12">Extracellular aminopeptidase that allows assimilation of proteinaceous substrates.</text>
</comment>
<gene>
    <name evidence="16" type="ORF">BDP55DRAFT_729312</name>
</gene>
<comment type="caution">
    <text evidence="16">The sequence shown here is derived from an EMBL/GenBank/DDBJ whole genome shotgun (WGS) entry which is preliminary data.</text>
</comment>
<dbReference type="EMBL" id="JAHMHR010000023">
    <property type="protein sequence ID" value="KAK1675096.1"/>
    <property type="molecule type" value="Genomic_DNA"/>
</dbReference>
<evidence type="ECO:0000259" key="15">
    <source>
        <dbReference type="Pfam" id="PF04389"/>
    </source>
</evidence>
<keyword evidence="5 14" id="KW-0479">Metal-binding</keyword>
<dbReference type="GO" id="GO:0046872">
    <property type="term" value="F:metal ion binding"/>
    <property type="evidence" value="ECO:0007669"/>
    <property type="project" value="UniProtKB-KW"/>
</dbReference>
<evidence type="ECO:0000256" key="1">
    <source>
        <dbReference type="ARBA" id="ARBA00001947"/>
    </source>
</evidence>
<dbReference type="AlphaFoldDB" id="A0AAJ0ESH9"/>
<dbReference type="PANTHER" id="PTHR12147">
    <property type="entry name" value="METALLOPEPTIDASE M28 FAMILY MEMBER"/>
    <property type="match status" value="1"/>
</dbReference>
<keyword evidence="9" id="KW-0865">Zymogen</keyword>
<keyword evidence="6 14" id="KW-0732">Signal</keyword>
<evidence type="ECO:0000256" key="10">
    <source>
        <dbReference type="ARBA" id="ARBA00023157"/>
    </source>
</evidence>
<feature type="domain" description="Peptidase M28" evidence="15">
    <location>
        <begin position="146"/>
        <end position="335"/>
    </location>
</feature>
<evidence type="ECO:0000313" key="17">
    <source>
        <dbReference type="Proteomes" id="UP001224890"/>
    </source>
</evidence>
<dbReference type="InterPro" id="IPR045175">
    <property type="entry name" value="M28_fam"/>
</dbReference>
<evidence type="ECO:0000256" key="3">
    <source>
        <dbReference type="ARBA" id="ARBA00022438"/>
    </source>
</evidence>
<accession>A0AAJ0ESH9</accession>
<evidence type="ECO:0000256" key="9">
    <source>
        <dbReference type="ARBA" id="ARBA00023145"/>
    </source>
</evidence>
<proteinExistence type="inferred from homology"/>
<evidence type="ECO:0000256" key="6">
    <source>
        <dbReference type="ARBA" id="ARBA00022729"/>
    </source>
</evidence>
<sequence length="356" mass="39248">MGPTHYITALAAFASFVATSPAHDYPKDSRLSFTPAKSALRLIKTSPADPGSWVADAGKDALIEKGIRFFDITDIKDGEVLSMLSTPDHDYSQYLDTLDLNTDLTDWTQEELGDQFMAAPEQTIPFWSRDHRAENGTKAADWILEMVFGAHFDSTSKSPSGYAPGADDNASGTVVLLELLRALAEGTQQSDTEPRKLLRNTIEFHFYAAEEAGLLGSSEIFYDYKVKNKTVVAMLNHDMLGFSSTDKVSLGGDKIDPRLTHVLRTIAKQRGIATLSFSCGYACSDHASAHNNKYPAAFITADRDPTGNDRIHTDKDTLETIEKETLERHFRFSLAALEVFSHANVTKLGRPSDDLM</sequence>
<dbReference type="GeneID" id="85464074"/>
<evidence type="ECO:0000256" key="8">
    <source>
        <dbReference type="ARBA" id="ARBA00022833"/>
    </source>
</evidence>
<comment type="cofactor">
    <cofactor evidence="1">
        <name>Zn(2+)</name>
        <dbReference type="ChEBI" id="CHEBI:29105"/>
    </cofactor>
</comment>
<keyword evidence="8 14" id="KW-0862">Zinc</keyword>
<dbReference type="EC" id="3.4.-.-" evidence="14"/>
<keyword evidence="17" id="KW-1185">Reference proteome</keyword>
<evidence type="ECO:0000256" key="4">
    <source>
        <dbReference type="ARBA" id="ARBA00022670"/>
    </source>
</evidence>
<feature type="signal peptide" evidence="14">
    <location>
        <begin position="1"/>
        <end position="22"/>
    </location>
</feature>
<dbReference type="InterPro" id="IPR007484">
    <property type="entry name" value="Peptidase_M28"/>
</dbReference>
<dbReference type="RefSeq" id="XP_060429099.1">
    <property type="nucleotide sequence ID" value="XM_060579548.1"/>
</dbReference>
<dbReference type="SUPFAM" id="SSF53187">
    <property type="entry name" value="Zn-dependent exopeptidases"/>
    <property type="match status" value="1"/>
</dbReference>
<keyword evidence="7 14" id="KW-0378">Hydrolase</keyword>
<keyword evidence="10" id="KW-1015">Disulfide bond</keyword>
<evidence type="ECO:0000256" key="14">
    <source>
        <dbReference type="RuleBase" id="RU361240"/>
    </source>
</evidence>
<evidence type="ECO:0000256" key="13">
    <source>
        <dbReference type="ARBA" id="ARBA00043962"/>
    </source>
</evidence>
<evidence type="ECO:0000256" key="5">
    <source>
        <dbReference type="ARBA" id="ARBA00022723"/>
    </source>
</evidence>
<evidence type="ECO:0000313" key="16">
    <source>
        <dbReference type="EMBL" id="KAK1675096.1"/>
    </source>
</evidence>
<dbReference type="Proteomes" id="UP001224890">
    <property type="component" value="Unassembled WGS sequence"/>
</dbReference>
<protein>
    <recommendedName>
        <fullName evidence="14">Peptide hydrolase</fullName>
        <ecNumber evidence="14">3.4.-.-</ecNumber>
    </recommendedName>
</protein>
<dbReference type="Pfam" id="PF04389">
    <property type="entry name" value="Peptidase_M28"/>
    <property type="match status" value="1"/>
</dbReference>
<evidence type="ECO:0000256" key="12">
    <source>
        <dbReference type="ARBA" id="ARBA00043843"/>
    </source>
</evidence>
<dbReference type="GO" id="GO:0006508">
    <property type="term" value="P:proteolysis"/>
    <property type="evidence" value="ECO:0007669"/>
    <property type="project" value="UniProtKB-KW"/>
</dbReference>
<dbReference type="PANTHER" id="PTHR12147:SF56">
    <property type="entry name" value="AMINOPEPTIDASE YDR415C-RELATED"/>
    <property type="match status" value="1"/>
</dbReference>
<feature type="chain" id="PRO_5042316860" description="Peptide hydrolase" evidence="14">
    <location>
        <begin position="23"/>
        <end position="356"/>
    </location>
</feature>
<dbReference type="GO" id="GO:0008235">
    <property type="term" value="F:metalloexopeptidase activity"/>
    <property type="evidence" value="ECO:0007669"/>
    <property type="project" value="InterPro"/>
</dbReference>
<keyword evidence="4 14" id="KW-0645">Protease</keyword>
<evidence type="ECO:0000256" key="11">
    <source>
        <dbReference type="ARBA" id="ARBA00023180"/>
    </source>
</evidence>
<keyword evidence="11" id="KW-0325">Glycoprotein</keyword>
<comment type="similarity">
    <text evidence="13">Belongs to the peptidase M28 family. M28E subfamily.</text>
</comment>